<feature type="coiled-coil region" evidence="1">
    <location>
        <begin position="393"/>
        <end position="421"/>
    </location>
</feature>
<keyword evidence="1" id="KW-0175">Coiled coil</keyword>
<feature type="coiled-coil region" evidence="1">
    <location>
        <begin position="228"/>
        <end position="283"/>
    </location>
</feature>
<gene>
    <name evidence="3" type="ORF">G7Y89_g4090</name>
</gene>
<dbReference type="OrthoDB" id="3918393at2759"/>
<name>A0A8H4W7S4_9HELO</name>
<keyword evidence="4" id="KW-1185">Reference proteome</keyword>
<feature type="compositionally biased region" description="Basic and acidic residues" evidence="2">
    <location>
        <begin position="100"/>
        <end position="110"/>
    </location>
</feature>
<protein>
    <submittedName>
        <fullName evidence="3">Uncharacterized protein</fullName>
    </submittedName>
</protein>
<accession>A0A8H4W7S4</accession>
<sequence length="443" mass="49374">MFWKHKQSGFSSSKSNEVFANGFLVELKTELSAIGVQGIENPIDAPIRTLSPLSHHAMNALKISSPPSYDQINSSKNPHTTIRPVNSEPVQFEALPSEPSGRRSKSDPPIKYDSAAMPHSTKTLPAVPTHSSPPLAWQNTMSGNGLVRTISAEFGLTRKYSNNNLHIAEDSSTSSNGNATSLVIGPGASQWSSAVGRANLGKSGRVIERLMGENDMLKRDLHIERLRAEESKQAVKMAEGKMEALTSEYEGKLHEAAINKTLLRRKERQVEDLKSQVEGEKRRANAAVEGEHMWRDAMEKLEEDSKRKVEEAQTYAALMEGRNNAMTSHWKEQGAEVSRTVSKLGKEIETLVEDRRGDDRRMNMLQDLCDQQTEQLLFLIKEKESIGAAFEAYKREQEESLAAIKEKAKAQEQLNDEIIRESQKVLGELKWALAVKKNTTIAD</sequence>
<comment type="caution">
    <text evidence="3">The sequence shown here is derived from an EMBL/GenBank/DDBJ whole genome shotgun (WGS) entry which is preliminary data.</text>
</comment>
<evidence type="ECO:0000256" key="1">
    <source>
        <dbReference type="SAM" id="Coils"/>
    </source>
</evidence>
<evidence type="ECO:0000313" key="4">
    <source>
        <dbReference type="Proteomes" id="UP000566819"/>
    </source>
</evidence>
<dbReference type="AlphaFoldDB" id="A0A8H4W7S4"/>
<proteinExistence type="predicted"/>
<organism evidence="3 4">
    <name type="scientific">Cudoniella acicularis</name>
    <dbReference type="NCBI Taxonomy" id="354080"/>
    <lineage>
        <taxon>Eukaryota</taxon>
        <taxon>Fungi</taxon>
        <taxon>Dikarya</taxon>
        <taxon>Ascomycota</taxon>
        <taxon>Pezizomycotina</taxon>
        <taxon>Leotiomycetes</taxon>
        <taxon>Helotiales</taxon>
        <taxon>Tricladiaceae</taxon>
        <taxon>Cudoniella</taxon>
    </lineage>
</organism>
<feature type="compositionally biased region" description="Polar residues" evidence="2">
    <location>
        <begin position="65"/>
        <end position="84"/>
    </location>
</feature>
<evidence type="ECO:0000313" key="3">
    <source>
        <dbReference type="EMBL" id="KAF4634019.1"/>
    </source>
</evidence>
<evidence type="ECO:0000256" key="2">
    <source>
        <dbReference type="SAM" id="MobiDB-lite"/>
    </source>
</evidence>
<dbReference type="EMBL" id="JAAMPI010000214">
    <property type="protein sequence ID" value="KAF4634019.1"/>
    <property type="molecule type" value="Genomic_DNA"/>
</dbReference>
<reference evidence="3 4" key="1">
    <citation type="submission" date="2020-03" db="EMBL/GenBank/DDBJ databases">
        <title>Draft Genome Sequence of Cudoniella acicularis.</title>
        <authorList>
            <person name="Buettner E."/>
            <person name="Kellner H."/>
        </authorList>
    </citation>
    <scope>NUCLEOTIDE SEQUENCE [LARGE SCALE GENOMIC DNA]</scope>
    <source>
        <strain evidence="3 4">DSM 108380</strain>
    </source>
</reference>
<feature type="region of interest" description="Disordered" evidence="2">
    <location>
        <begin position="64"/>
        <end position="134"/>
    </location>
</feature>
<dbReference type="Proteomes" id="UP000566819">
    <property type="component" value="Unassembled WGS sequence"/>
</dbReference>